<dbReference type="OrthoDB" id="16911at2759"/>
<keyword evidence="1" id="KW-0067">ATP-binding</keyword>
<keyword evidence="2" id="KW-0175">Coiled coil</keyword>
<dbReference type="GO" id="GO:0070125">
    <property type="term" value="P:mitochondrial translational elongation"/>
    <property type="evidence" value="ECO:0007669"/>
    <property type="project" value="TreeGrafter"/>
</dbReference>
<dbReference type="Gene3D" id="3.40.50.300">
    <property type="entry name" value="P-loop containing nucleotide triphosphate hydrolases"/>
    <property type="match status" value="2"/>
</dbReference>
<evidence type="ECO:0000256" key="1">
    <source>
        <dbReference type="ARBA" id="ARBA00022806"/>
    </source>
</evidence>
<protein>
    <recommendedName>
        <fullName evidence="7">P-loop containing nucleoside triphosphate hydrolase protein</fullName>
    </recommendedName>
</protein>
<dbReference type="InterPro" id="IPR027417">
    <property type="entry name" value="P-loop_NTPase"/>
</dbReference>
<dbReference type="EMBL" id="JAEPRC010000142">
    <property type="protein sequence ID" value="KAG2206788.1"/>
    <property type="molecule type" value="Genomic_DNA"/>
</dbReference>
<dbReference type="Pfam" id="PF00271">
    <property type="entry name" value="Helicase_C"/>
    <property type="match status" value="1"/>
</dbReference>
<accession>A0A8H7RBP9</accession>
<dbReference type="GO" id="GO:0005524">
    <property type="term" value="F:ATP binding"/>
    <property type="evidence" value="ECO:0007669"/>
    <property type="project" value="InterPro"/>
</dbReference>
<feature type="domain" description="Helicase ATP-binding" evidence="3">
    <location>
        <begin position="25"/>
        <end position="195"/>
    </location>
</feature>
<dbReference type="Pfam" id="PF04851">
    <property type="entry name" value="ResIII"/>
    <property type="match status" value="1"/>
</dbReference>
<gene>
    <name evidence="5" type="ORF">INT46_008656</name>
</gene>
<dbReference type="GO" id="GO:0061749">
    <property type="term" value="F:forked DNA-dependent helicase activity"/>
    <property type="evidence" value="ECO:0007669"/>
    <property type="project" value="TreeGrafter"/>
</dbReference>
<evidence type="ECO:0000256" key="2">
    <source>
        <dbReference type="SAM" id="Coils"/>
    </source>
</evidence>
<dbReference type="GO" id="GO:0000403">
    <property type="term" value="F:Y-form DNA binding"/>
    <property type="evidence" value="ECO:0007669"/>
    <property type="project" value="TreeGrafter"/>
</dbReference>
<dbReference type="SUPFAM" id="SSF52540">
    <property type="entry name" value="P-loop containing nucleoside triphosphate hydrolases"/>
    <property type="match status" value="1"/>
</dbReference>
<dbReference type="PANTHER" id="PTHR47396:SF1">
    <property type="entry name" value="ATP-DEPENDENT HELICASE IRC3-RELATED"/>
    <property type="match status" value="1"/>
</dbReference>
<dbReference type="InterPro" id="IPR006935">
    <property type="entry name" value="Helicase/UvrB_N"/>
</dbReference>
<dbReference type="GO" id="GO:0016787">
    <property type="term" value="F:hydrolase activity"/>
    <property type="evidence" value="ECO:0007669"/>
    <property type="project" value="InterPro"/>
</dbReference>
<dbReference type="Proteomes" id="UP000650833">
    <property type="component" value="Unassembled WGS sequence"/>
</dbReference>
<proteinExistence type="predicted"/>
<dbReference type="InterPro" id="IPR050742">
    <property type="entry name" value="Helicase_Restrict-Modif_Enz"/>
</dbReference>
<evidence type="ECO:0008006" key="7">
    <source>
        <dbReference type="Google" id="ProtNLM"/>
    </source>
</evidence>
<dbReference type="GO" id="GO:0032042">
    <property type="term" value="P:mitochondrial DNA metabolic process"/>
    <property type="evidence" value="ECO:0007669"/>
    <property type="project" value="TreeGrafter"/>
</dbReference>
<dbReference type="InterPro" id="IPR001650">
    <property type="entry name" value="Helicase_C-like"/>
</dbReference>
<dbReference type="PROSITE" id="PS51194">
    <property type="entry name" value="HELICASE_CTER"/>
    <property type="match status" value="1"/>
</dbReference>
<organism evidence="5 6">
    <name type="scientific">Mucor plumbeus</name>
    <dbReference type="NCBI Taxonomy" id="97098"/>
    <lineage>
        <taxon>Eukaryota</taxon>
        <taxon>Fungi</taxon>
        <taxon>Fungi incertae sedis</taxon>
        <taxon>Mucoromycota</taxon>
        <taxon>Mucoromycotina</taxon>
        <taxon>Mucoromycetes</taxon>
        <taxon>Mucorales</taxon>
        <taxon>Mucorineae</taxon>
        <taxon>Mucoraceae</taxon>
        <taxon>Mucor</taxon>
    </lineage>
</organism>
<dbReference type="SMART" id="SM00487">
    <property type="entry name" value="DEXDc"/>
    <property type="match status" value="1"/>
</dbReference>
<dbReference type="CDD" id="cd18799">
    <property type="entry name" value="SF2_C_EcoAI-like"/>
    <property type="match status" value="1"/>
</dbReference>
<dbReference type="SMART" id="SM00490">
    <property type="entry name" value="HELICc"/>
    <property type="match status" value="1"/>
</dbReference>
<evidence type="ECO:0000313" key="6">
    <source>
        <dbReference type="Proteomes" id="UP000650833"/>
    </source>
</evidence>
<keyword evidence="1" id="KW-0378">Hydrolase</keyword>
<dbReference type="GO" id="GO:0005759">
    <property type="term" value="C:mitochondrial matrix"/>
    <property type="evidence" value="ECO:0007669"/>
    <property type="project" value="TreeGrafter"/>
</dbReference>
<feature type="coiled-coil region" evidence="2">
    <location>
        <begin position="407"/>
        <end position="434"/>
    </location>
</feature>
<dbReference type="AlphaFoldDB" id="A0A8H7RBP9"/>
<reference evidence="5" key="1">
    <citation type="submission" date="2020-12" db="EMBL/GenBank/DDBJ databases">
        <title>Metabolic potential, ecology and presence of endohyphal bacteria is reflected in genomic diversity of Mucoromycotina.</title>
        <authorList>
            <person name="Muszewska A."/>
            <person name="Okrasinska A."/>
            <person name="Steczkiewicz K."/>
            <person name="Drgas O."/>
            <person name="Orlowska M."/>
            <person name="Perlinska-Lenart U."/>
            <person name="Aleksandrzak-Piekarczyk T."/>
            <person name="Szatraj K."/>
            <person name="Zielenkiewicz U."/>
            <person name="Pilsyk S."/>
            <person name="Malc E."/>
            <person name="Mieczkowski P."/>
            <person name="Kruszewska J.S."/>
            <person name="Biernat P."/>
            <person name="Pawlowska J."/>
        </authorList>
    </citation>
    <scope>NUCLEOTIDE SEQUENCE</scope>
    <source>
        <strain evidence="5">CBS 226.32</strain>
    </source>
</reference>
<dbReference type="GO" id="GO:0036121">
    <property type="term" value="F:double-stranded DNA helicase activity"/>
    <property type="evidence" value="ECO:0007669"/>
    <property type="project" value="TreeGrafter"/>
</dbReference>
<dbReference type="InterPro" id="IPR014001">
    <property type="entry name" value="Helicase_ATP-bd"/>
</dbReference>
<dbReference type="PANTHER" id="PTHR47396">
    <property type="entry name" value="TYPE I RESTRICTION ENZYME ECOKI R PROTEIN"/>
    <property type="match status" value="1"/>
</dbReference>
<comment type="caution">
    <text evidence="5">The sequence shown here is derived from an EMBL/GenBank/DDBJ whole genome shotgun (WGS) entry which is preliminary data.</text>
</comment>
<feature type="domain" description="Helicase C-terminal" evidence="4">
    <location>
        <begin position="233"/>
        <end position="375"/>
    </location>
</feature>
<dbReference type="PROSITE" id="PS51192">
    <property type="entry name" value="HELICASE_ATP_BIND_1"/>
    <property type="match status" value="1"/>
</dbReference>
<sequence>MDIAKLRDYQDRCIKDTLANLKKGQYQQLISLPTAIHMNPGSGKTVVMSNLIPLIPSPNSKATKVLVLAHRIELLNQAKAQIAKYNPKLEVNIEQDKNLADPLTTDVIIASVQSLNAKDKKDKSKYRMEKFNPKHFKAIIVDEAHRGVTKTYMKIYEYFGVFENESKTLLWGCTATPKRSDRKSLEPVFGSVSFHLGLMEMIDIGYLSDLRITTVQTDTKLDEDMFHKVIIASWQQFALKKKRKSTLVFARNIEKTQELCEDFIDAGINARFITSKTDTTSRAKILDDFKNGKISVLVNCAILTEGTDLPRVDCILLARQTCSELLFQQMLGRGSRLHEDKKDCLVIDFQTNFERLFDGMMTGQDDLDESVNSKKKFTKKSAGKNAKEEAGVDKYEDGFVVINHYKNLQYMIDRRKLEKEAKELLTKSVDSKKKITAPEILISDKSKKYLDDLNISVRNFVVPS</sequence>
<keyword evidence="1" id="KW-0347">Helicase</keyword>
<name>A0A8H7RBP9_9FUNG</name>
<evidence type="ECO:0000313" key="5">
    <source>
        <dbReference type="EMBL" id="KAG2206788.1"/>
    </source>
</evidence>
<keyword evidence="6" id="KW-1185">Reference proteome</keyword>
<evidence type="ECO:0000259" key="3">
    <source>
        <dbReference type="PROSITE" id="PS51192"/>
    </source>
</evidence>
<evidence type="ECO:0000259" key="4">
    <source>
        <dbReference type="PROSITE" id="PS51194"/>
    </source>
</evidence>
<keyword evidence="1" id="KW-0547">Nucleotide-binding</keyword>